<dbReference type="EMBL" id="BBTG02000006">
    <property type="protein sequence ID" value="GAO16309.1"/>
    <property type="molecule type" value="Genomic_DNA"/>
</dbReference>
<organism evidence="2 5">
    <name type="scientific">Ustilaginoidea virens</name>
    <name type="common">Rice false smut fungus</name>
    <name type="synonym">Villosiclava virens</name>
    <dbReference type="NCBI Taxonomy" id="1159556"/>
    <lineage>
        <taxon>Eukaryota</taxon>
        <taxon>Fungi</taxon>
        <taxon>Dikarya</taxon>
        <taxon>Ascomycota</taxon>
        <taxon>Pezizomycotina</taxon>
        <taxon>Sordariomycetes</taxon>
        <taxon>Hypocreomycetidae</taxon>
        <taxon>Hypocreales</taxon>
        <taxon>Clavicipitaceae</taxon>
        <taxon>Ustilaginoidea</taxon>
    </lineage>
</organism>
<feature type="compositionally biased region" description="Acidic residues" evidence="1">
    <location>
        <begin position="318"/>
        <end position="333"/>
    </location>
</feature>
<sequence>MASAGERAGSRTPPPPSTSTVRTPPAPRHGYHDSWEPFSPRKSARLSSQRAANRTPSPRPSCRQQSRPGAQSVAQSSTTIASPIASPRKRSQPTPNARRRASGSLTAESTSAAAAALGLKEDQATQLPPANTWPSPATSMLPTPSKTPQKPPNQRAASAIQTFARNLFPSGTEAMPSPRKRRAMKYPAVTMESSTAEEAQEPITIFTDSQDRVPEKDDSQVNPFYGNSAAEPSKRQSKKKLVSIPGEGLQSVEEATCREDGMVFVFRGKKFFRKFSEQAEPEEQDDSEQEIESRLSRPLTRASVKPRLLFPTAKAAEVDNDDEEALTDVEEPSLVDQLPHTPKKTHSLPTETPEAPKYAPVSPPDTRRTTRSAHRLAETPMTSSGRKSLFDSWPRTKEHKSQSSSKRPGESLVAEATKRSRA</sequence>
<feature type="compositionally biased region" description="Low complexity" evidence="1">
    <location>
        <begin position="102"/>
        <end position="118"/>
    </location>
</feature>
<dbReference type="GeneID" id="66066442"/>
<reference evidence="2" key="1">
    <citation type="journal article" date="2016" name="Genome Announc.">
        <title>Genome Sequence of Ustilaginoidea virens IPU010, a Rice Pathogenic Fungus Causing False Smut.</title>
        <authorList>
            <person name="Kumagai T."/>
            <person name="Ishii T."/>
            <person name="Terai G."/>
            <person name="Umemura M."/>
            <person name="Machida M."/>
            <person name="Asai K."/>
        </authorList>
    </citation>
    <scope>NUCLEOTIDE SEQUENCE [LARGE SCALE GENOMIC DNA]</scope>
    <source>
        <strain evidence="2">IPU010</strain>
    </source>
</reference>
<dbReference type="Proteomes" id="UP000027002">
    <property type="component" value="Chromosome 4"/>
</dbReference>
<keyword evidence="4" id="KW-1185">Reference proteome</keyword>
<evidence type="ECO:0000313" key="3">
    <source>
        <dbReference type="EMBL" id="QUC21422.1"/>
    </source>
</evidence>
<feature type="compositionally biased region" description="Basic residues" evidence="1">
    <location>
        <begin position="87"/>
        <end position="101"/>
    </location>
</feature>
<dbReference type="KEGG" id="uvi:66066442"/>
<dbReference type="Proteomes" id="UP000054053">
    <property type="component" value="Unassembled WGS sequence"/>
</dbReference>
<dbReference type="OrthoDB" id="5398515at2759"/>
<dbReference type="RefSeq" id="XP_042999095.1">
    <property type="nucleotide sequence ID" value="XM_043143162.1"/>
</dbReference>
<feature type="compositionally biased region" description="Polar residues" evidence="1">
    <location>
        <begin position="155"/>
        <end position="164"/>
    </location>
</feature>
<protein>
    <submittedName>
        <fullName evidence="2">Uncharacterized protein</fullName>
    </submittedName>
</protein>
<evidence type="ECO:0000313" key="2">
    <source>
        <dbReference type="EMBL" id="GAO16309.1"/>
    </source>
</evidence>
<reference evidence="3" key="3">
    <citation type="submission" date="2020-03" db="EMBL/GenBank/DDBJ databases">
        <title>A mixture of massive structural variations and highly conserved coding sequences in Ustilaginoidea virens genome.</title>
        <authorList>
            <person name="Zhang K."/>
            <person name="Zhao Z."/>
            <person name="Zhang Z."/>
            <person name="Li Y."/>
            <person name="Hsiang T."/>
            <person name="Sun W."/>
        </authorList>
    </citation>
    <scope>NUCLEOTIDE SEQUENCE</scope>
    <source>
        <strain evidence="3">UV-8b</strain>
    </source>
</reference>
<name>A0A063C9V0_USTVR</name>
<feature type="compositionally biased region" description="Acidic residues" evidence="1">
    <location>
        <begin position="279"/>
        <end position="290"/>
    </location>
</feature>
<evidence type="ECO:0000313" key="4">
    <source>
        <dbReference type="Proteomes" id="UP000027002"/>
    </source>
</evidence>
<gene>
    <name evidence="3" type="ORF">UV8b_05665</name>
    <name evidence="2" type="ORF">UVI_02016960</name>
</gene>
<dbReference type="EMBL" id="CP072756">
    <property type="protein sequence ID" value="QUC21422.1"/>
    <property type="molecule type" value="Genomic_DNA"/>
</dbReference>
<feature type="compositionally biased region" description="Polar residues" evidence="1">
    <location>
        <begin position="45"/>
        <end position="81"/>
    </location>
</feature>
<feature type="compositionally biased region" description="Polar residues" evidence="1">
    <location>
        <begin position="124"/>
        <end position="148"/>
    </location>
</feature>
<feature type="region of interest" description="Disordered" evidence="1">
    <location>
        <begin position="277"/>
        <end position="422"/>
    </location>
</feature>
<proteinExistence type="predicted"/>
<evidence type="ECO:0000256" key="1">
    <source>
        <dbReference type="SAM" id="MobiDB-lite"/>
    </source>
</evidence>
<reference evidence="5" key="2">
    <citation type="journal article" date="2016" name="Genome Announc.">
        <title>Genome sequence of Ustilaginoidea virens IPU010, a rice pathogenic fungus causing false smut.</title>
        <authorList>
            <person name="Kumagai T."/>
            <person name="Ishii T."/>
            <person name="Terai G."/>
            <person name="Umemura M."/>
            <person name="Machida M."/>
            <person name="Asai K."/>
        </authorList>
    </citation>
    <scope>NUCLEOTIDE SEQUENCE [LARGE SCALE GENOMIC DNA]</scope>
    <source>
        <strain evidence="5">IPU010</strain>
    </source>
</reference>
<dbReference type="AlphaFoldDB" id="A0A063C9V0"/>
<evidence type="ECO:0000313" key="5">
    <source>
        <dbReference type="Proteomes" id="UP000054053"/>
    </source>
</evidence>
<feature type="compositionally biased region" description="Basic and acidic residues" evidence="1">
    <location>
        <begin position="209"/>
        <end position="219"/>
    </location>
</feature>
<dbReference type="HOGENOM" id="CLU_038380_1_0_1"/>
<feature type="region of interest" description="Disordered" evidence="1">
    <location>
        <begin position="1"/>
        <end position="247"/>
    </location>
</feature>
<accession>A0A063C9V0</accession>